<dbReference type="SUPFAM" id="SSF54211">
    <property type="entry name" value="Ribosomal protein S5 domain 2-like"/>
    <property type="match status" value="1"/>
</dbReference>
<dbReference type="GO" id="GO:0006265">
    <property type="term" value="P:DNA topological change"/>
    <property type="evidence" value="ECO:0007669"/>
    <property type="project" value="InterPro"/>
</dbReference>
<dbReference type="SMART" id="SM00387">
    <property type="entry name" value="HATPase_c"/>
    <property type="match status" value="1"/>
</dbReference>
<dbReference type="AlphaFoldDB" id="A0A1R3T3E6"/>
<dbReference type="InterPro" id="IPR003594">
    <property type="entry name" value="HATPase_dom"/>
</dbReference>
<keyword evidence="14" id="KW-1185">Reference proteome</keyword>
<evidence type="ECO:0000256" key="7">
    <source>
        <dbReference type="ARBA" id="ARBA00022842"/>
    </source>
</evidence>
<sequence>MNETEKDIQIADNNYREENIVTLEWQEHIRRRPGMYIGKLGDGSSYDDGIYVLLKEVLDNAIDEFMMGYGKTIEVTIENGSVAVRDHGRGVPLGKVKDVCSKMNTGAKYDSKAFKKSVGLNGVGIKAVNALSSSFAMECFREGQMKAVEFVQGVLSNDREIVPTTSPNGTYVSFTPDVEIFGEYHYRDEHIEPLLKNYVFLNIGLTIVFNDKKFSSKNGLEDLLNENLTSEELYPIIHLFGEDIEVAITHTNQYGEEYYSFVNGQHTTQGGTHLAAFREATARVIKEFYNRNFEYSDIRNGMVAAISIKVEEPVFESQTKTKLGSKEMTPNGISVSKHINDFLKKELDNYLHKNADTVEVLQKKILDSEKERKAIAGVTKLARERAKKANLHNKKLRDCRIHYNDAKGDDRDKTCIFITEGDSASGSITKSRDPNLQAVFSLRGKPLNCFGLTKKIVYENEEFNLLQAALNIEENMDGLRYNKVIIATDADTDGMHIRLLLLTFFLQFFPDLIKKGHVYILQTPLFRVRNKKKTLYCYTEEERLSAIEELGPNPEITRFKGLGEISPDEFRNFIGEDIRLDRVTMRKEDLLKELLEFYMGKNTPERQSFIIENLVVEEDEVA</sequence>
<dbReference type="InterPro" id="IPR006171">
    <property type="entry name" value="TOPRIM_dom"/>
</dbReference>
<dbReference type="PROSITE" id="PS50880">
    <property type="entry name" value="TOPRIM"/>
    <property type="match status" value="1"/>
</dbReference>
<keyword evidence="10 13" id="KW-0413">Isomerase</keyword>
<dbReference type="Pfam" id="PF02518">
    <property type="entry name" value="HATPase_c"/>
    <property type="match status" value="1"/>
</dbReference>
<evidence type="ECO:0000256" key="11">
    <source>
        <dbReference type="ARBA" id="ARBA00063644"/>
    </source>
</evidence>
<evidence type="ECO:0000256" key="4">
    <source>
        <dbReference type="ARBA" id="ARBA00022723"/>
    </source>
</evidence>
<dbReference type="InterPro" id="IPR013760">
    <property type="entry name" value="Topo_IIA-like_dom_sf"/>
</dbReference>
<dbReference type="InterPro" id="IPR013506">
    <property type="entry name" value="Topo_IIA_bsu_dom2"/>
</dbReference>
<evidence type="ECO:0000256" key="10">
    <source>
        <dbReference type="ARBA" id="ARBA00023235"/>
    </source>
</evidence>
<dbReference type="InterPro" id="IPR036890">
    <property type="entry name" value="HATPase_C_sf"/>
</dbReference>
<gene>
    <name evidence="13" type="primary">parE</name>
    <name evidence="13" type="ORF">PSM36_0161</name>
</gene>
<dbReference type="PANTHER" id="PTHR45866:SF2">
    <property type="entry name" value="DNA TOPOISOMERASE (ATP-HYDROLYZING)"/>
    <property type="match status" value="1"/>
</dbReference>
<dbReference type="SUPFAM" id="SSF56719">
    <property type="entry name" value="Type II DNA topoisomerase"/>
    <property type="match status" value="1"/>
</dbReference>
<dbReference type="InterPro" id="IPR018522">
    <property type="entry name" value="TopoIIA_CS"/>
</dbReference>
<evidence type="ECO:0000256" key="5">
    <source>
        <dbReference type="ARBA" id="ARBA00022741"/>
    </source>
</evidence>
<comment type="subunit">
    <text evidence="11">Heterotetramer composed of ParC and ParE.</text>
</comment>
<organism evidence="13 14">
    <name type="scientific">Proteiniphilum saccharofermentans</name>
    <dbReference type="NCBI Taxonomy" id="1642647"/>
    <lineage>
        <taxon>Bacteria</taxon>
        <taxon>Pseudomonadati</taxon>
        <taxon>Bacteroidota</taxon>
        <taxon>Bacteroidia</taxon>
        <taxon>Bacteroidales</taxon>
        <taxon>Dysgonomonadaceae</taxon>
        <taxon>Proteiniphilum</taxon>
    </lineage>
</organism>
<dbReference type="SUPFAM" id="SSF55874">
    <property type="entry name" value="ATPase domain of HSP90 chaperone/DNA topoisomerase II/histidine kinase"/>
    <property type="match status" value="1"/>
</dbReference>
<evidence type="ECO:0000256" key="3">
    <source>
        <dbReference type="ARBA" id="ARBA00012895"/>
    </source>
</evidence>
<dbReference type="KEGG" id="psac:PSM36_0161"/>
<comment type="cofactor">
    <cofactor evidence="2">
        <name>Mg(2+)</name>
        <dbReference type="ChEBI" id="CHEBI:18420"/>
    </cofactor>
</comment>
<dbReference type="Pfam" id="PF01751">
    <property type="entry name" value="Toprim"/>
    <property type="match status" value="1"/>
</dbReference>
<evidence type="ECO:0000256" key="1">
    <source>
        <dbReference type="ARBA" id="ARBA00000185"/>
    </source>
</evidence>
<dbReference type="EMBL" id="LT605205">
    <property type="protein sequence ID" value="SCD18997.1"/>
    <property type="molecule type" value="Genomic_DNA"/>
</dbReference>
<accession>A0A1R3T3E6</accession>
<keyword evidence="5" id="KW-0547">Nucleotide-binding</keyword>
<evidence type="ECO:0000256" key="8">
    <source>
        <dbReference type="ARBA" id="ARBA00023029"/>
    </source>
</evidence>
<keyword evidence="6" id="KW-0067">ATP-binding</keyword>
<evidence type="ECO:0000256" key="9">
    <source>
        <dbReference type="ARBA" id="ARBA00023125"/>
    </source>
</evidence>
<keyword evidence="4" id="KW-0479">Metal-binding</keyword>
<evidence type="ECO:0000259" key="12">
    <source>
        <dbReference type="PROSITE" id="PS50880"/>
    </source>
</evidence>
<dbReference type="RefSeq" id="WP_076928369.1">
    <property type="nucleotide sequence ID" value="NZ_DAMBAO010000005.1"/>
</dbReference>
<dbReference type="GO" id="GO:0005524">
    <property type="term" value="F:ATP binding"/>
    <property type="evidence" value="ECO:0007669"/>
    <property type="project" value="UniProtKB-KW"/>
</dbReference>
<dbReference type="Gene3D" id="3.40.50.670">
    <property type="match status" value="1"/>
</dbReference>
<keyword evidence="8" id="KW-0799">Topoisomerase</keyword>
<proteinExistence type="predicted"/>
<feature type="domain" description="Toprim" evidence="12">
    <location>
        <begin position="414"/>
        <end position="524"/>
    </location>
</feature>
<dbReference type="InterPro" id="IPR013759">
    <property type="entry name" value="Topo_IIA_B_C"/>
</dbReference>
<dbReference type="InterPro" id="IPR020568">
    <property type="entry name" value="Ribosomal_Su5_D2-typ_SF"/>
</dbReference>
<dbReference type="Pfam" id="PF00204">
    <property type="entry name" value="DNA_gyraseB"/>
    <property type="match status" value="1"/>
</dbReference>
<dbReference type="InterPro" id="IPR001241">
    <property type="entry name" value="Topo_IIA"/>
</dbReference>
<dbReference type="EC" id="5.6.2.2" evidence="3"/>
<dbReference type="FunFam" id="3.40.50.670:FF:000006">
    <property type="entry name" value="DNA topoisomerase (ATP-hydrolyzing)"/>
    <property type="match status" value="1"/>
</dbReference>
<dbReference type="Gene3D" id="3.30.230.10">
    <property type="match status" value="1"/>
</dbReference>
<dbReference type="GO" id="GO:0003677">
    <property type="term" value="F:DNA binding"/>
    <property type="evidence" value="ECO:0007669"/>
    <property type="project" value="UniProtKB-KW"/>
</dbReference>
<evidence type="ECO:0000256" key="2">
    <source>
        <dbReference type="ARBA" id="ARBA00001946"/>
    </source>
</evidence>
<reference evidence="13 14" key="1">
    <citation type="submission" date="2016-08" db="EMBL/GenBank/DDBJ databases">
        <authorList>
            <person name="Seilhamer J.J."/>
        </authorList>
    </citation>
    <scope>NUCLEOTIDE SEQUENCE [LARGE SCALE GENOMIC DNA]</scope>
    <source>
        <strain evidence="13">M3/6</strain>
    </source>
</reference>
<keyword evidence="7" id="KW-0460">Magnesium</keyword>
<dbReference type="GO" id="GO:0003918">
    <property type="term" value="F:DNA topoisomerase type II (double strand cut, ATP-hydrolyzing) activity"/>
    <property type="evidence" value="ECO:0007669"/>
    <property type="project" value="UniProtKB-EC"/>
</dbReference>
<dbReference type="STRING" id="1642647.PSM36_0161"/>
<dbReference type="PANTHER" id="PTHR45866">
    <property type="entry name" value="DNA GYRASE/TOPOISOMERASE SUBUNIT B"/>
    <property type="match status" value="1"/>
</dbReference>
<protein>
    <recommendedName>
        <fullName evidence="3">DNA topoisomerase (ATP-hydrolyzing)</fullName>
        <ecNumber evidence="3">5.6.2.2</ecNumber>
    </recommendedName>
</protein>
<dbReference type="Gene3D" id="3.30.565.10">
    <property type="entry name" value="Histidine kinase-like ATPase, C-terminal domain"/>
    <property type="match status" value="1"/>
</dbReference>
<keyword evidence="9" id="KW-0238">DNA-binding</keyword>
<dbReference type="PRINTS" id="PR00418">
    <property type="entry name" value="TPI2FAMILY"/>
</dbReference>
<dbReference type="FunFam" id="3.30.565.10:FF:000063">
    <property type="entry name" value="DNA topoisomerase (ATP-hydrolyzing)"/>
    <property type="match status" value="1"/>
</dbReference>
<dbReference type="PROSITE" id="PS00177">
    <property type="entry name" value="TOPOISOMERASE_II"/>
    <property type="match status" value="1"/>
</dbReference>
<evidence type="ECO:0000256" key="6">
    <source>
        <dbReference type="ARBA" id="ARBA00022840"/>
    </source>
</evidence>
<evidence type="ECO:0000313" key="13">
    <source>
        <dbReference type="EMBL" id="SCD18997.1"/>
    </source>
</evidence>
<dbReference type="GO" id="GO:0046872">
    <property type="term" value="F:metal ion binding"/>
    <property type="evidence" value="ECO:0007669"/>
    <property type="project" value="UniProtKB-KW"/>
</dbReference>
<dbReference type="InterPro" id="IPR014721">
    <property type="entry name" value="Ribsml_uS5_D2-typ_fold_subgr"/>
</dbReference>
<dbReference type="CDD" id="cd00822">
    <property type="entry name" value="TopoII_Trans_DNA_gyrase"/>
    <property type="match status" value="1"/>
</dbReference>
<evidence type="ECO:0000313" key="14">
    <source>
        <dbReference type="Proteomes" id="UP000187464"/>
    </source>
</evidence>
<dbReference type="SMART" id="SM00433">
    <property type="entry name" value="TOP2c"/>
    <property type="match status" value="1"/>
</dbReference>
<dbReference type="Proteomes" id="UP000187464">
    <property type="component" value="Chromosome I"/>
</dbReference>
<name>A0A1R3T3E6_9BACT</name>
<comment type="catalytic activity">
    <reaction evidence="1">
        <text>ATP-dependent breakage, passage and rejoining of double-stranded DNA.</text>
        <dbReference type="EC" id="5.6.2.2"/>
    </reaction>
</comment>